<dbReference type="SUPFAM" id="SSF47459">
    <property type="entry name" value="HLH, helix-loop-helix DNA-binding domain"/>
    <property type="match status" value="1"/>
</dbReference>
<name>A0AAV6UHD2_9ARAC</name>
<protein>
    <recommendedName>
        <fullName evidence="2">BHLH domain-containing protein</fullName>
    </recommendedName>
</protein>
<accession>A0AAV6UHD2</accession>
<reference evidence="3 4" key="1">
    <citation type="journal article" date="2022" name="Nat. Ecol. Evol.">
        <title>A masculinizing supergene underlies an exaggerated male reproductive morph in a spider.</title>
        <authorList>
            <person name="Hendrickx F."/>
            <person name="De Corte Z."/>
            <person name="Sonet G."/>
            <person name="Van Belleghem S.M."/>
            <person name="Kostlbacher S."/>
            <person name="Vangestel C."/>
        </authorList>
    </citation>
    <scope>NUCLEOTIDE SEQUENCE [LARGE SCALE GENOMIC DNA]</scope>
    <source>
        <strain evidence="3">W744_W776</strain>
    </source>
</reference>
<evidence type="ECO:0000313" key="4">
    <source>
        <dbReference type="Proteomes" id="UP000827092"/>
    </source>
</evidence>
<dbReference type="GO" id="GO:0046983">
    <property type="term" value="F:protein dimerization activity"/>
    <property type="evidence" value="ECO:0007669"/>
    <property type="project" value="InterPro"/>
</dbReference>
<evidence type="ECO:0000259" key="2">
    <source>
        <dbReference type="PROSITE" id="PS50888"/>
    </source>
</evidence>
<dbReference type="InterPro" id="IPR036638">
    <property type="entry name" value="HLH_DNA-bd_sf"/>
</dbReference>
<organism evidence="3 4">
    <name type="scientific">Oedothorax gibbosus</name>
    <dbReference type="NCBI Taxonomy" id="931172"/>
    <lineage>
        <taxon>Eukaryota</taxon>
        <taxon>Metazoa</taxon>
        <taxon>Ecdysozoa</taxon>
        <taxon>Arthropoda</taxon>
        <taxon>Chelicerata</taxon>
        <taxon>Arachnida</taxon>
        <taxon>Araneae</taxon>
        <taxon>Araneomorphae</taxon>
        <taxon>Entelegynae</taxon>
        <taxon>Araneoidea</taxon>
        <taxon>Linyphiidae</taxon>
        <taxon>Erigoninae</taxon>
        <taxon>Oedothorax</taxon>
    </lineage>
</organism>
<feature type="region of interest" description="Disordered" evidence="1">
    <location>
        <begin position="89"/>
        <end position="149"/>
    </location>
</feature>
<proteinExistence type="predicted"/>
<dbReference type="InterPro" id="IPR011598">
    <property type="entry name" value="bHLH_dom"/>
</dbReference>
<keyword evidence="4" id="KW-1185">Reference proteome</keyword>
<feature type="domain" description="BHLH" evidence="2">
    <location>
        <begin position="7"/>
        <end position="58"/>
    </location>
</feature>
<feature type="compositionally biased region" description="Basic and acidic residues" evidence="1">
    <location>
        <begin position="89"/>
        <end position="106"/>
    </location>
</feature>
<sequence>MGRNKKINILPHHVKERLRHQNLQRLLDTVAKSVPSIPMKKETKAKKLRRIVLYMKFLLKKKWQLCTSPKQVQGDLPSILHIAKNAEVQREKKSDDAPKMYSEKKSKSGQPQIVFLRKSSSVSSPNRLPSTITSENERSTQTCNSDPQKSIEVSFTNRQGREVFQLRNPSFDCCTPFDKKYLQYDIQPPYELDKNPPTLEHYYSNACNKPRQANISQRYFKSTKNSRSEAASCPNTSDDGLYPNRKEYIISENGSDDSFRNTQSYYKPLKKNRSEATYCPNTSNDGLYPNQKEYIISENGSDDSFRNTQSYFKPAKKNRSEATYCPNSSDDVSQKEYPEYIFNENDAFSYQYSRQSNGPTATESRSRESRISDSLIYPYLESDHQLNTSGIESIESQRDKMSDETLNLPPLITVNPSTILYPNMYFGNATFVGTASKDVACVQDPENYNLEFFSSGESAAMASSGEWFSSDETQKMSQGSDNIALAAADIVESYDVNRSCDIYRDSTGTVRNVEQFEDIKKDFHPKSYLQRMSEESGNNALIEDIVEGYDGDRSCDIYKDSTDVEQFESIVQNRFYRESQLQNVLQKCDKYTQEARCDIYKDSTETAYDVEQFDHAQKSFYTESHLQNVLQMTDNLTNAQKSFYTESHLQNVLQKCDKNTQEASCDIYKDSTETAYDVEQFDHAQKSFYTESHLQNVLQMTNNLTNAQKSFYRESHLQNVLQKCDKNTQEASCDIYKDSTETAYEVEQFDHAQKSFYTESHLQNMLQMTDNLTNAQKSFYRESHLQNVLQKCDKNTQEASCDIYKDSTETAYDVEQFDHAQKSFYTESHLQNMLQMTDNLINAQKSFYAESHLQNVLQKYDGRNDPETSEANDKFYCDFYKDTLGKVYNAQQFENFNQFSVPKSFYTKYCLQNMLQKTCSNDSQDIQETGDTNSCDIYKDSTKTTMEHYENFNNLTSPMGFYANCDASTINTEFPANYNSYNNITNVIYPGLSQNNRINSQRNRQDFQQFYQDRNEVNTRDKSKEQNSPIPRSSSNANDSSFISPEYNVSHKEYNNVEIIAEREENFFLRGQDCSLKNSQNDMLYENSGIRMSSDEYNSSQNSNGNLISCDSNVNGSVLISPRKNLSQEEFNNLEITGKNEENYYRSSQDCLLNISQELYENSRISNSKHNSPQNSHESNENLISYNSNINDSIMISPVKNGVSLGEYSNVDIKVENEENYSISSQECLLNDSQELYENSGLRISNDGCNSPHKSNGNLISCNSNINDSIMISPVKNVASQQEYNNNVDIKVENEENYFISSPDCLLNDSPEFYENSGLRISNGGCNAPQSIQESNENLISYNSNINDSIMISPVLNGVSREEFNNVDIKVENEENYFMSNQDYDSQEMYENSGLRVSNSVCNSPQISQENSRLNSSNAGFYSPVKKEEFGSSSFNIGNEKNEESYDLSGFGGETHMRNLDVLFKDYFDVQDD</sequence>
<evidence type="ECO:0000256" key="1">
    <source>
        <dbReference type="SAM" id="MobiDB-lite"/>
    </source>
</evidence>
<feature type="compositionally biased region" description="Polar residues" evidence="1">
    <location>
        <begin position="125"/>
        <end position="149"/>
    </location>
</feature>
<dbReference type="EMBL" id="JAFNEN010000413">
    <property type="protein sequence ID" value="KAG8183580.1"/>
    <property type="molecule type" value="Genomic_DNA"/>
</dbReference>
<gene>
    <name evidence="3" type="ORF">JTE90_025138</name>
</gene>
<evidence type="ECO:0000313" key="3">
    <source>
        <dbReference type="EMBL" id="KAG8183580.1"/>
    </source>
</evidence>
<feature type="compositionally biased region" description="Low complexity" evidence="1">
    <location>
        <begin position="1033"/>
        <end position="1044"/>
    </location>
</feature>
<comment type="caution">
    <text evidence="3">The sequence shown here is derived from an EMBL/GenBank/DDBJ whole genome shotgun (WGS) entry which is preliminary data.</text>
</comment>
<feature type="compositionally biased region" description="Basic and acidic residues" evidence="1">
    <location>
        <begin position="1014"/>
        <end position="1025"/>
    </location>
</feature>
<dbReference type="PROSITE" id="PS50888">
    <property type="entry name" value="BHLH"/>
    <property type="match status" value="1"/>
</dbReference>
<dbReference type="Proteomes" id="UP000827092">
    <property type="component" value="Unassembled WGS sequence"/>
</dbReference>
<feature type="region of interest" description="Disordered" evidence="1">
    <location>
        <begin position="1014"/>
        <end position="1044"/>
    </location>
</feature>